<sequence>MPNPDQDLQAPCAAGAFPLTGAWLDALIQHAPVGIAVIDLSGKYLSVNPAYCELYGYRAAEMLGNSFLMVFAPEQREPVLQRHQRFLSKGSELKGEWDVVNRDGKLLRVLSESVAVRGADGQMSRLVYVLDITARSRAEHAKEESRRQVLSVMDALTAHICVLDEQGVIIKVNRAWREFAAANGGSAELCGEGKNYLDFCRQPLAFADAGALEFADKLTEVLAGRLQSFQVEYPCHSVQGPRWFLARVSRTQDVEPPRIVVAHDSVTELKLVQEALRRQEAELRDLAASVPGALFRLLVRPSGKIEFVYFSPGVRDLFGLSPEKACGDGRALLRCMAREYREACEASLRRAVASGQAWEQEVEVWVPEAGAGPKCLQIKATPKLTGPGECVLTGVLTDVSARKQAETALKASTESFRIFFETMPQGVVYHAASGQITAANPAACALLRLSLDQMLGKTPFDPGWRAIREDGSDFPAEQHPAMEALRTGQPVRQVVMGLCLPEGSLIWLQVNATPLFKQGLLTEAYTSFEDITELIRTRQELHRQASTDHLTGAANRRHFMERLQAEYGRIQRRPELCSCVVTLDLDHFKKINDGFGHAAGDAVLRHVTLLMRLGTRPLDVVGRLGGEEFALLLPDTSCEDAQVLAERLRLRIEQNPVQYRQTIIPVTVSIGISAILSSDANAELALSRSDQAMYAIKEHGRNGVSIA</sequence>
<dbReference type="Pfam" id="PF00989">
    <property type="entry name" value="PAS"/>
    <property type="match status" value="1"/>
</dbReference>
<evidence type="ECO:0000259" key="1">
    <source>
        <dbReference type="PROSITE" id="PS50112"/>
    </source>
</evidence>
<keyword evidence="5" id="KW-1185">Reference proteome</keyword>
<feature type="domain" description="PAC" evidence="2">
    <location>
        <begin position="93"/>
        <end position="144"/>
    </location>
</feature>
<proteinExistence type="predicted"/>
<dbReference type="Pfam" id="PF00990">
    <property type="entry name" value="GGDEF"/>
    <property type="match status" value="1"/>
</dbReference>
<dbReference type="Gene3D" id="3.30.450.20">
    <property type="entry name" value="PAS domain"/>
    <property type="match status" value="4"/>
</dbReference>
<dbReference type="NCBIfam" id="TIGR00254">
    <property type="entry name" value="GGDEF"/>
    <property type="match status" value="1"/>
</dbReference>
<dbReference type="InterPro" id="IPR000014">
    <property type="entry name" value="PAS"/>
</dbReference>
<feature type="domain" description="GGDEF" evidence="3">
    <location>
        <begin position="576"/>
        <end position="707"/>
    </location>
</feature>
<dbReference type="PROSITE" id="PS50113">
    <property type="entry name" value="PAC"/>
    <property type="match status" value="2"/>
</dbReference>
<dbReference type="Pfam" id="PF08448">
    <property type="entry name" value="PAS_4"/>
    <property type="match status" value="1"/>
</dbReference>
<dbReference type="CDD" id="cd00130">
    <property type="entry name" value="PAS"/>
    <property type="match status" value="3"/>
</dbReference>
<dbReference type="Proteomes" id="UP001221189">
    <property type="component" value="Unassembled WGS sequence"/>
</dbReference>
<dbReference type="SMART" id="SM00091">
    <property type="entry name" value="PAS"/>
    <property type="match status" value="4"/>
</dbReference>
<comment type="caution">
    <text evidence="4">The sequence shown here is derived from an EMBL/GenBank/DDBJ whole genome shotgun (WGS) entry which is preliminary data.</text>
</comment>
<dbReference type="Gene3D" id="3.30.70.270">
    <property type="match status" value="1"/>
</dbReference>
<name>A0ABT5KIC8_9BURK</name>
<dbReference type="InterPro" id="IPR013767">
    <property type="entry name" value="PAS_fold"/>
</dbReference>
<dbReference type="InterPro" id="IPR035965">
    <property type="entry name" value="PAS-like_dom_sf"/>
</dbReference>
<dbReference type="PROSITE" id="PS50112">
    <property type="entry name" value="PAS"/>
    <property type="match status" value="3"/>
</dbReference>
<feature type="domain" description="PAS" evidence="1">
    <location>
        <begin position="279"/>
        <end position="355"/>
    </location>
</feature>
<evidence type="ECO:0000259" key="2">
    <source>
        <dbReference type="PROSITE" id="PS50113"/>
    </source>
</evidence>
<dbReference type="SMART" id="SM00086">
    <property type="entry name" value="PAC"/>
    <property type="match status" value="2"/>
</dbReference>
<protein>
    <submittedName>
        <fullName evidence="4">PAS domain S-box protein</fullName>
    </submittedName>
</protein>
<feature type="domain" description="PAC" evidence="2">
    <location>
        <begin position="492"/>
        <end position="543"/>
    </location>
</feature>
<dbReference type="RefSeq" id="WP_273600757.1">
    <property type="nucleotide sequence ID" value="NZ_JAQQXT010000007.1"/>
</dbReference>
<dbReference type="InterPro" id="IPR013656">
    <property type="entry name" value="PAS_4"/>
</dbReference>
<evidence type="ECO:0000313" key="4">
    <source>
        <dbReference type="EMBL" id="MDC8772576.1"/>
    </source>
</evidence>
<dbReference type="InterPro" id="IPR043128">
    <property type="entry name" value="Rev_trsase/Diguanyl_cyclase"/>
</dbReference>
<dbReference type="InterPro" id="IPR000160">
    <property type="entry name" value="GGDEF_dom"/>
</dbReference>
<dbReference type="PROSITE" id="PS50887">
    <property type="entry name" value="GGDEF"/>
    <property type="match status" value="1"/>
</dbReference>
<dbReference type="NCBIfam" id="TIGR00229">
    <property type="entry name" value="sensory_box"/>
    <property type="match status" value="2"/>
</dbReference>
<dbReference type="InterPro" id="IPR052155">
    <property type="entry name" value="Biofilm_reg_signaling"/>
</dbReference>
<evidence type="ECO:0000313" key="5">
    <source>
        <dbReference type="Proteomes" id="UP001221189"/>
    </source>
</evidence>
<accession>A0ABT5KIC8</accession>
<dbReference type="EMBL" id="JAQQXT010000007">
    <property type="protein sequence ID" value="MDC8772576.1"/>
    <property type="molecule type" value="Genomic_DNA"/>
</dbReference>
<feature type="domain" description="PAS" evidence="1">
    <location>
        <begin position="412"/>
        <end position="458"/>
    </location>
</feature>
<evidence type="ECO:0000259" key="3">
    <source>
        <dbReference type="PROSITE" id="PS50887"/>
    </source>
</evidence>
<dbReference type="PANTHER" id="PTHR44757">
    <property type="entry name" value="DIGUANYLATE CYCLASE DGCP"/>
    <property type="match status" value="1"/>
</dbReference>
<dbReference type="InterPro" id="IPR000700">
    <property type="entry name" value="PAS-assoc_C"/>
</dbReference>
<gene>
    <name evidence="4" type="ORF">PRZ03_13415</name>
</gene>
<dbReference type="SUPFAM" id="SSF55785">
    <property type="entry name" value="PYP-like sensor domain (PAS domain)"/>
    <property type="match status" value="4"/>
</dbReference>
<feature type="domain" description="PAS" evidence="1">
    <location>
        <begin position="20"/>
        <end position="90"/>
    </location>
</feature>
<dbReference type="PANTHER" id="PTHR44757:SF2">
    <property type="entry name" value="BIOFILM ARCHITECTURE MAINTENANCE PROTEIN MBAA"/>
    <property type="match status" value="1"/>
</dbReference>
<dbReference type="SMART" id="SM00267">
    <property type="entry name" value="GGDEF"/>
    <property type="match status" value="1"/>
</dbReference>
<organism evidence="4 5">
    <name type="scientific">Roseateles albus</name>
    <dbReference type="NCBI Taxonomy" id="2987525"/>
    <lineage>
        <taxon>Bacteria</taxon>
        <taxon>Pseudomonadati</taxon>
        <taxon>Pseudomonadota</taxon>
        <taxon>Betaproteobacteria</taxon>
        <taxon>Burkholderiales</taxon>
        <taxon>Sphaerotilaceae</taxon>
        <taxon>Roseateles</taxon>
    </lineage>
</organism>
<reference evidence="4 5" key="1">
    <citation type="submission" date="2022-10" db="EMBL/GenBank/DDBJ databases">
        <title>Paucibacter sp. hw1 Genome sequencing.</title>
        <authorList>
            <person name="Park S."/>
        </authorList>
    </citation>
    <scope>NUCLEOTIDE SEQUENCE [LARGE SCALE GENOMIC DNA]</scope>
    <source>
        <strain evidence="5">hw1</strain>
    </source>
</reference>
<dbReference type="InterPro" id="IPR029787">
    <property type="entry name" value="Nucleotide_cyclase"/>
</dbReference>
<dbReference type="CDD" id="cd01949">
    <property type="entry name" value="GGDEF"/>
    <property type="match status" value="1"/>
</dbReference>
<dbReference type="SUPFAM" id="SSF55073">
    <property type="entry name" value="Nucleotide cyclase"/>
    <property type="match status" value="1"/>
</dbReference>
<dbReference type="InterPro" id="IPR001610">
    <property type="entry name" value="PAC"/>
</dbReference>